<keyword evidence="1" id="KW-0732">Signal</keyword>
<evidence type="ECO:0000259" key="4">
    <source>
        <dbReference type="Pfam" id="PF17786"/>
    </source>
</evidence>
<dbReference type="GO" id="GO:0006516">
    <property type="term" value="P:glycoprotein catabolic process"/>
    <property type="evidence" value="ECO:0007669"/>
    <property type="project" value="TreeGrafter"/>
</dbReference>
<reference evidence="5" key="2">
    <citation type="journal article" date="2023" name="IMA Fungus">
        <title>Comparative genomic study of the Penicillium genus elucidates a diverse pangenome and 15 lateral gene transfer events.</title>
        <authorList>
            <person name="Petersen C."/>
            <person name="Sorensen T."/>
            <person name="Nielsen M.R."/>
            <person name="Sondergaard T.E."/>
            <person name="Sorensen J.L."/>
            <person name="Fitzpatrick D.A."/>
            <person name="Frisvad J.C."/>
            <person name="Nielsen K.L."/>
        </authorList>
    </citation>
    <scope>NUCLEOTIDE SEQUENCE</scope>
    <source>
        <strain evidence="5">IBT 30069</strain>
    </source>
</reference>
<keyword evidence="2" id="KW-0326">Glycosidase</keyword>
<dbReference type="PANTHER" id="PTHR43730">
    <property type="entry name" value="BETA-MANNOSIDASE"/>
    <property type="match status" value="1"/>
</dbReference>
<evidence type="ECO:0000256" key="1">
    <source>
        <dbReference type="ARBA" id="ARBA00022729"/>
    </source>
</evidence>
<dbReference type="EMBL" id="JAPQKH010000002">
    <property type="protein sequence ID" value="KAJ5113628.1"/>
    <property type="molecule type" value="Genomic_DNA"/>
</dbReference>
<keyword evidence="6" id="KW-1185">Reference proteome</keyword>
<evidence type="ECO:0000313" key="6">
    <source>
        <dbReference type="Proteomes" id="UP001149165"/>
    </source>
</evidence>
<gene>
    <name evidence="5" type="ORF">N7456_002162</name>
</gene>
<evidence type="ECO:0000313" key="5">
    <source>
        <dbReference type="EMBL" id="KAJ5113628.1"/>
    </source>
</evidence>
<name>A0A9W9G845_9EURO</name>
<dbReference type="Pfam" id="PF17786">
    <property type="entry name" value="Mannosidase_ig"/>
    <property type="match status" value="1"/>
</dbReference>
<accession>A0A9W9G845</accession>
<reference evidence="5" key="1">
    <citation type="submission" date="2022-11" db="EMBL/GenBank/DDBJ databases">
        <authorList>
            <person name="Petersen C."/>
        </authorList>
    </citation>
    <scope>NUCLEOTIDE SEQUENCE</scope>
    <source>
        <strain evidence="5">IBT 30069</strain>
    </source>
</reference>
<dbReference type="GO" id="GO:0004567">
    <property type="term" value="F:beta-mannosidase activity"/>
    <property type="evidence" value="ECO:0007669"/>
    <property type="project" value="TreeGrafter"/>
</dbReference>
<dbReference type="InterPro" id="IPR036156">
    <property type="entry name" value="Beta-gal/glucu_dom_sf"/>
</dbReference>
<dbReference type="InterPro" id="IPR050887">
    <property type="entry name" value="Beta-mannosidase_GH2"/>
</dbReference>
<dbReference type="PANTHER" id="PTHR43730:SF5">
    <property type="entry name" value="BETA-MANNOSIDASE A"/>
    <property type="match status" value="1"/>
</dbReference>
<dbReference type="InterPro" id="IPR041447">
    <property type="entry name" value="Mannosidase_ig"/>
</dbReference>
<dbReference type="InterPro" id="IPR041625">
    <property type="entry name" value="Beta-mannosidase_Ig"/>
</dbReference>
<dbReference type="AlphaFoldDB" id="A0A9W9G845"/>
<feature type="domain" description="Beta-mannosidase Ig-fold" evidence="3">
    <location>
        <begin position="126"/>
        <end position="205"/>
    </location>
</feature>
<protein>
    <submittedName>
        <fullName evidence="5">Glycoside hydrolase</fullName>
    </submittedName>
</protein>
<evidence type="ECO:0000259" key="3">
    <source>
        <dbReference type="Pfam" id="PF17753"/>
    </source>
</evidence>
<keyword evidence="5" id="KW-0378">Hydrolase</keyword>
<feature type="domain" description="Mannosidase Ig/CBM-like" evidence="4">
    <location>
        <begin position="26"/>
        <end position="109"/>
    </location>
</feature>
<dbReference type="Gene3D" id="2.60.40.10">
    <property type="entry name" value="Immunoglobulins"/>
    <property type="match status" value="2"/>
</dbReference>
<sequence>MDNTQLEFYRVNRAVEVSSWIEPTNTTFNLWAVSDYWEPVNGTVTATWMTWPGKILNTTQYPLSLSGLDSTTLDIRSGWSEILPQGARSSDVVLLLNLTSHPTSDETVTFTSHNFLVPGYLSNSNLVDPGLKMSRVGNETWRVKATQAVAVYVWLSHPIGVTGFFNQNAILLAKGESMDFAFVVLKDTTNGSWVDDVRVRSMWDNWEF</sequence>
<evidence type="ECO:0000256" key="2">
    <source>
        <dbReference type="ARBA" id="ARBA00023295"/>
    </source>
</evidence>
<dbReference type="OrthoDB" id="2866996at2759"/>
<proteinExistence type="predicted"/>
<dbReference type="InterPro" id="IPR013783">
    <property type="entry name" value="Ig-like_fold"/>
</dbReference>
<comment type="caution">
    <text evidence="5">The sequence shown here is derived from an EMBL/GenBank/DDBJ whole genome shotgun (WGS) entry which is preliminary data.</text>
</comment>
<dbReference type="Pfam" id="PF17753">
    <property type="entry name" value="Ig_mannosidase"/>
    <property type="match status" value="1"/>
</dbReference>
<organism evidence="5 6">
    <name type="scientific">Penicillium angulare</name>
    <dbReference type="NCBI Taxonomy" id="116970"/>
    <lineage>
        <taxon>Eukaryota</taxon>
        <taxon>Fungi</taxon>
        <taxon>Dikarya</taxon>
        <taxon>Ascomycota</taxon>
        <taxon>Pezizomycotina</taxon>
        <taxon>Eurotiomycetes</taxon>
        <taxon>Eurotiomycetidae</taxon>
        <taxon>Eurotiales</taxon>
        <taxon>Aspergillaceae</taxon>
        <taxon>Penicillium</taxon>
    </lineage>
</organism>
<dbReference type="SUPFAM" id="SSF49303">
    <property type="entry name" value="beta-Galactosidase/glucuronidase domain"/>
    <property type="match status" value="1"/>
</dbReference>
<dbReference type="Proteomes" id="UP001149165">
    <property type="component" value="Unassembled WGS sequence"/>
</dbReference>